<evidence type="ECO:0000256" key="11">
    <source>
        <dbReference type="SAM" id="MobiDB-lite"/>
    </source>
</evidence>
<dbReference type="InterPro" id="IPR036291">
    <property type="entry name" value="NAD(P)-bd_dom_sf"/>
</dbReference>
<keyword evidence="5" id="KW-0521">NADP</keyword>
<dbReference type="Proteomes" id="UP001177744">
    <property type="component" value="Unassembled WGS sequence"/>
</dbReference>
<evidence type="ECO:0000256" key="6">
    <source>
        <dbReference type="ARBA" id="ARBA00023002"/>
    </source>
</evidence>
<evidence type="ECO:0000256" key="2">
    <source>
        <dbReference type="ARBA" id="ARBA00006484"/>
    </source>
</evidence>
<comment type="function">
    <text evidence="8">Putative oxidoreductase.</text>
</comment>
<evidence type="ECO:0000256" key="1">
    <source>
        <dbReference type="ARBA" id="ARBA00004613"/>
    </source>
</evidence>
<dbReference type="PANTHER" id="PTHR43157:SF44">
    <property type="entry name" value="DEHYDROGENASE_REDUCTASE SDR FAMILY MEMBER 13"/>
    <property type="match status" value="1"/>
</dbReference>
<accession>A0AA40HHU7</accession>
<keyword evidence="4" id="KW-0732">Signal</keyword>
<keyword evidence="7" id="KW-0520">NAD</keyword>
<feature type="region of interest" description="Disordered" evidence="11">
    <location>
        <begin position="337"/>
        <end position="403"/>
    </location>
</feature>
<feature type="non-terminal residue" evidence="12">
    <location>
        <position position="1"/>
    </location>
</feature>
<evidence type="ECO:0000256" key="4">
    <source>
        <dbReference type="ARBA" id="ARBA00022729"/>
    </source>
</evidence>
<dbReference type="Gene3D" id="3.40.50.720">
    <property type="entry name" value="NAD(P)-binding Rossmann-like Domain"/>
    <property type="match status" value="1"/>
</dbReference>
<evidence type="ECO:0000313" key="13">
    <source>
        <dbReference type="Proteomes" id="UP001177744"/>
    </source>
</evidence>
<feature type="compositionally biased region" description="Pro residues" evidence="11">
    <location>
        <begin position="370"/>
        <end position="380"/>
    </location>
</feature>
<evidence type="ECO:0000256" key="5">
    <source>
        <dbReference type="ARBA" id="ARBA00022857"/>
    </source>
</evidence>
<comment type="subcellular location">
    <subcellularLocation>
        <location evidence="1">Secreted</location>
    </subcellularLocation>
</comment>
<keyword evidence="6" id="KW-0560">Oxidoreductase</keyword>
<dbReference type="EMBL" id="JAULJE010000020">
    <property type="protein sequence ID" value="KAK1331418.1"/>
    <property type="molecule type" value="Genomic_DNA"/>
</dbReference>
<organism evidence="12 13">
    <name type="scientific">Cnephaeus nilssonii</name>
    <name type="common">Northern bat</name>
    <name type="synonym">Eptesicus nilssonii</name>
    <dbReference type="NCBI Taxonomy" id="3371016"/>
    <lineage>
        <taxon>Eukaryota</taxon>
        <taxon>Metazoa</taxon>
        <taxon>Chordata</taxon>
        <taxon>Craniata</taxon>
        <taxon>Vertebrata</taxon>
        <taxon>Euteleostomi</taxon>
        <taxon>Mammalia</taxon>
        <taxon>Eutheria</taxon>
        <taxon>Laurasiatheria</taxon>
        <taxon>Chiroptera</taxon>
        <taxon>Yangochiroptera</taxon>
        <taxon>Vespertilionidae</taxon>
        <taxon>Cnephaeus</taxon>
    </lineage>
</organism>
<dbReference type="AlphaFoldDB" id="A0AA40HHU7"/>
<evidence type="ECO:0000256" key="8">
    <source>
        <dbReference type="ARBA" id="ARBA00037096"/>
    </source>
</evidence>
<dbReference type="CDD" id="cd05327">
    <property type="entry name" value="retinol-DH_like_SDR_c_like"/>
    <property type="match status" value="1"/>
</dbReference>
<gene>
    <name evidence="12" type="ORF">QTO34_009372</name>
</gene>
<keyword evidence="13" id="KW-1185">Reference proteome</keyword>
<feature type="compositionally biased region" description="Basic and acidic residues" evidence="11">
    <location>
        <begin position="387"/>
        <end position="403"/>
    </location>
</feature>
<feature type="compositionally biased region" description="Basic and acidic residues" evidence="11">
    <location>
        <begin position="12"/>
        <end position="22"/>
    </location>
</feature>
<dbReference type="SUPFAM" id="SSF51735">
    <property type="entry name" value="NAD(P)-binding Rossmann-fold domains"/>
    <property type="match status" value="1"/>
</dbReference>
<dbReference type="GO" id="GO:0016491">
    <property type="term" value="F:oxidoreductase activity"/>
    <property type="evidence" value="ECO:0007669"/>
    <property type="project" value="UniProtKB-KW"/>
</dbReference>
<evidence type="ECO:0000256" key="9">
    <source>
        <dbReference type="ARBA" id="ARBA00069608"/>
    </source>
</evidence>
<dbReference type="PRINTS" id="PR00081">
    <property type="entry name" value="GDHRDH"/>
</dbReference>
<feature type="region of interest" description="Disordered" evidence="11">
    <location>
        <begin position="1"/>
        <end position="22"/>
    </location>
</feature>
<name>A0AA40HHU7_CNENI</name>
<sequence length="403" mass="43263">CGAGRQLPGGDPGRHGPGREPEGAAGMEALLLGAGLLLGAYVLVYYNLVKAPPCGGVVSLRGRTAVVTGANSGIGKMTALELARRGARVVLACRSRERGEAAAFDLRQESGNNEVIFMALDLASLASVRAFATAFLRSEPRLDILIHNAGISSCGQTREPFNLLLRVNHVGPFLLTHLLLPRLKTCTPSRVVVVASAAHRRGRLDFARLDRPVVGWQQELRAYADSKLANVLFARELAAQLEGTGVTCYAAHPGPVNSDLFLRHVPGWLRPLLHPLAWLVLRTPGGGAQTPLYCALQEGIEPLSGRYFANCHVEEVPPAARDDRAAHRLWEASKRLAGLGRGEDAESDEDPHPQDSGTPSSLSSPHPEEPPVSEPYPSPQNSPDLSEVTHRIWVKAEPEPQAS</sequence>
<evidence type="ECO:0000256" key="7">
    <source>
        <dbReference type="ARBA" id="ARBA00023027"/>
    </source>
</evidence>
<proteinExistence type="inferred from homology"/>
<comment type="similarity">
    <text evidence="2">Belongs to the short-chain dehydrogenases/reductases (SDR) family.</text>
</comment>
<evidence type="ECO:0000256" key="3">
    <source>
        <dbReference type="ARBA" id="ARBA00022525"/>
    </source>
</evidence>
<dbReference type="PANTHER" id="PTHR43157">
    <property type="entry name" value="PHOSPHATIDYLINOSITOL-GLYCAN BIOSYNTHESIS CLASS F PROTEIN-RELATED"/>
    <property type="match status" value="1"/>
</dbReference>
<dbReference type="Pfam" id="PF00106">
    <property type="entry name" value="adh_short"/>
    <property type="match status" value="1"/>
</dbReference>
<dbReference type="InterPro" id="IPR002347">
    <property type="entry name" value="SDR_fam"/>
</dbReference>
<comment type="caution">
    <text evidence="12">The sequence shown here is derived from an EMBL/GenBank/DDBJ whole genome shotgun (WGS) entry which is preliminary data.</text>
</comment>
<evidence type="ECO:0000313" key="12">
    <source>
        <dbReference type="EMBL" id="KAK1331418.1"/>
    </source>
</evidence>
<dbReference type="GO" id="GO:0005576">
    <property type="term" value="C:extracellular region"/>
    <property type="evidence" value="ECO:0007669"/>
    <property type="project" value="UniProtKB-SubCell"/>
</dbReference>
<dbReference type="FunFam" id="3.40.50.720:FF:000364">
    <property type="entry name" value="Dehydrogenase/reductase SDR family member 13"/>
    <property type="match status" value="1"/>
</dbReference>
<keyword evidence="3" id="KW-0964">Secreted</keyword>
<evidence type="ECO:0000256" key="10">
    <source>
        <dbReference type="ARBA" id="ARBA00078600"/>
    </source>
</evidence>
<reference evidence="12" key="1">
    <citation type="submission" date="2023-06" db="EMBL/GenBank/DDBJ databases">
        <title>Reference genome for the Northern bat (Eptesicus nilssonii), a most northern bat species.</title>
        <authorList>
            <person name="Laine V.N."/>
            <person name="Pulliainen A.T."/>
            <person name="Lilley T.M."/>
        </authorList>
    </citation>
    <scope>NUCLEOTIDE SEQUENCE</scope>
    <source>
        <strain evidence="12">BLF_Eptnil</strain>
        <tissue evidence="12">Kidney</tissue>
    </source>
</reference>
<protein>
    <recommendedName>
        <fullName evidence="9">Dehydrogenase/reductase SDR family member 13</fullName>
    </recommendedName>
    <alternativeName>
        <fullName evidence="10">Short chain dehydrogenase/reductase family 7C member 5</fullName>
    </alternativeName>
</protein>